<dbReference type="PANTHER" id="PTHR35869">
    <property type="entry name" value="OUTER-MEMBRANE LIPOPROTEIN CARRIER PROTEIN"/>
    <property type="match status" value="1"/>
</dbReference>
<evidence type="ECO:0000256" key="1">
    <source>
        <dbReference type="ARBA" id="ARBA00004418"/>
    </source>
</evidence>
<gene>
    <name evidence="10 11" type="primary">lolA</name>
    <name evidence="11" type="ORF">AQUSIP_14550</name>
</gene>
<dbReference type="HAMAP" id="MF_00240">
    <property type="entry name" value="LolA"/>
    <property type="match status" value="1"/>
</dbReference>
<keyword evidence="7 10" id="KW-0574">Periplasm</keyword>
<dbReference type="RefSeq" id="WP_148339392.1">
    <property type="nucleotide sequence ID" value="NZ_LR699119.1"/>
</dbReference>
<evidence type="ECO:0000313" key="12">
    <source>
        <dbReference type="Proteomes" id="UP000324194"/>
    </source>
</evidence>
<feature type="chain" id="PRO_5023480762" description="Outer-membrane lipoprotein carrier protein" evidence="10">
    <location>
        <begin position="24"/>
        <end position="215"/>
    </location>
</feature>
<dbReference type="GO" id="GO:0030288">
    <property type="term" value="C:outer membrane-bounded periplasmic space"/>
    <property type="evidence" value="ECO:0007669"/>
    <property type="project" value="TreeGrafter"/>
</dbReference>
<accession>A0A5E4PGI6</accession>
<sequence precursor="true">MKQSFIYRVCALFLFFWAVSAHADSFSADLSDLLNSVQSMRASFTQTTYDNQGKVTQKSYGQMAMQRPGKFRWEVTKPIPQLIIANQSKLWIYDPDLEQVTIRSLSKTTGETPALLLSHDNLGLEKDFTVKSIQRGSPEWRWFSLIPKKKSDNMFESIQMGFVKKQIREMRLQDNLGHTTVVQFQKIQMNVSLASSLFTFKPSSKVDVIDETHKK</sequence>
<keyword evidence="11" id="KW-0449">Lipoprotein</keyword>
<keyword evidence="8 10" id="KW-0653">Protein transport</keyword>
<keyword evidence="9 10" id="KW-0143">Chaperone</keyword>
<keyword evidence="5 10" id="KW-0813">Transport</keyword>
<dbReference type="OrthoDB" id="9787361at2"/>
<name>A0A5E4PGI6_9COXI</name>
<dbReference type="Pfam" id="PF03548">
    <property type="entry name" value="LolA"/>
    <property type="match status" value="1"/>
</dbReference>
<evidence type="ECO:0000256" key="7">
    <source>
        <dbReference type="ARBA" id="ARBA00022764"/>
    </source>
</evidence>
<evidence type="ECO:0000313" key="11">
    <source>
        <dbReference type="EMBL" id="VVC76150.1"/>
    </source>
</evidence>
<protein>
    <recommendedName>
        <fullName evidence="4 10">Outer-membrane lipoprotein carrier protein</fullName>
    </recommendedName>
</protein>
<keyword evidence="12" id="KW-1185">Reference proteome</keyword>
<evidence type="ECO:0000256" key="6">
    <source>
        <dbReference type="ARBA" id="ARBA00022729"/>
    </source>
</evidence>
<reference evidence="11 12" key="1">
    <citation type="submission" date="2019-08" db="EMBL/GenBank/DDBJ databases">
        <authorList>
            <person name="Guy L."/>
        </authorList>
    </citation>
    <scope>NUCLEOTIDE SEQUENCE [LARGE SCALE GENOMIC DNA]</scope>
    <source>
        <strain evidence="11 12">SGT-108</strain>
    </source>
</reference>
<proteinExistence type="inferred from homology"/>
<dbReference type="Gene3D" id="2.50.20.10">
    <property type="entry name" value="Lipoprotein localisation LolA/LolB/LppX"/>
    <property type="match status" value="1"/>
</dbReference>
<evidence type="ECO:0000256" key="8">
    <source>
        <dbReference type="ARBA" id="ARBA00022927"/>
    </source>
</evidence>
<dbReference type="AlphaFoldDB" id="A0A5E4PGI6"/>
<evidence type="ECO:0000256" key="10">
    <source>
        <dbReference type="HAMAP-Rule" id="MF_00240"/>
    </source>
</evidence>
<feature type="signal peptide" evidence="10">
    <location>
        <begin position="1"/>
        <end position="23"/>
    </location>
</feature>
<dbReference type="InterPro" id="IPR004564">
    <property type="entry name" value="OM_lipoprot_carrier_LolA-like"/>
</dbReference>
<dbReference type="InterPro" id="IPR018323">
    <property type="entry name" value="OM_lipoprot_carrier_LolA_Pbac"/>
</dbReference>
<dbReference type="NCBIfam" id="TIGR00547">
    <property type="entry name" value="lolA"/>
    <property type="match status" value="1"/>
</dbReference>
<evidence type="ECO:0000256" key="9">
    <source>
        <dbReference type="ARBA" id="ARBA00023186"/>
    </source>
</evidence>
<evidence type="ECO:0000256" key="4">
    <source>
        <dbReference type="ARBA" id="ARBA00014035"/>
    </source>
</evidence>
<comment type="subcellular location">
    <subcellularLocation>
        <location evidence="1 10">Periplasm</location>
    </subcellularLocation>
</comment>
<dbReference type="SUPFAM" id="SSF89392">
    <property type="entry name" value="Prokaryotic lipoproteins and lipoprotein localization factors"/>
    <property type="match status" value="1"/>
</dbReference>
<dbReference type="InterPro" id="IPR029046">
    <property type="entry name" value="LolA/LolB/LppX"/>
</dbReference>
<dbReference type="GO" id="GO:0042953">
    <property type="term" value="P:lipoprotein transport"/>
    <property type="evidence" value="ECO:0007669"/>
    <property type="project" value="InterPro"/>
</dbReference>
<evidence type="ECO:0000256" key="5">
    <source>
        <dbReference type="ARBA" id="ARBA00022448"/>
    </source>
</evidence>
<keyword evidence="6 10" id="KW-0732">Signal</keyword>
<dbReference type="GO" id="GO:0044874">
    <property type="term" value="P:lipoprotein localization to outer membrane"/>
    <property type="evidence" value="ECO:0007669"/>
    <property type="project" value="UniProtKB-UniRule"/>
</dbReference>
<comment type="subunit">
    <text evidence="3 10">Monomer.</text>
</comment>
<dbReference type="PANTHER" id="PTHR35869:SF1">
    <property type="entry name" value="OUTER-MEMBRANE LIPOPROTEIN CARRIER PROTEIN"/>
    <property type="match status" value="1"/>
</dbReference>
<dbReference type="KEGG" id="asip:AQUSIP_14550"/>
<dbReference type="EMBL" id="LR699119">
    <property type="protein sequence ID" value="VVC76150.1"/>
    <property type="molecule type" value="Genomic_DNA"/>
</dbReference>
<dbReference type="CDD" id="cd16325">
    <property type="entry name" value="LolA"/>
    <property type="match status" value="1"/>
</dbReference>
<dbReference type="Proteomes" id="UP000324194">
    <property type="component" value="Chromosome 1"/>
</dbReference>
<comment type="function">
    <text evidence="10">Participates in the translocation of lipoproteins from the inner membrane to the outer membrane. Only forms a complex with a lipoprotein if the residue after the N-terminal Cys is not an aspartate (The Asp acts as a targeting signal to indicate that the lipoprotein should stay in the inner membrane).</text>
</comment>
<comment type="similarity">
    <text evidence="2 10">Belongs to the LolA family.</text>
</comment>
<organism evidence="11 12">
    <name type="scientific">Aquicella siphonis</name>
    <dbReference type="NCBI Taxonomy" id="254247"/>
    <lineage>
        <taxon>Bacteria</taxon>
        <taxon>Pseudomonadati</taxon>
        <taxon>Pseudomonadota</taxon>
        <taxon>Gammaproteobacteria</taxon>
        <taxon>Legionellales</taxon>
        <taxon>Coxiellaceae</taxon>
        <taxon>Aquicella</taxon>
    </lineage>
</organism>
<evidence type="ECO:0000256" key="2">
    <source>
        <dbReference type="ARBA" id="ARBA00007615"/>
    </source>
</evidence>
<evidence type="ECO:0000256" key="3">
    <source>
        <dbReference type="ARBA" id="ARBA00011245"/>
    </source>
</evidence>